<accession>A0A0C2XTH5</accession>
<evidence type="ECO:0000256" key="2">
    <source>
        <dbReference type="ARBA" id="ARBA00022803"/>
    </source>
</evidence>
<keyword evidence="2" id="KW-0802">TPR repeat</keyword>
<dbReference type="PANTHER" id="PTHR45641">
    <property type="entry name" value="TETRATRICOPEPTIDE REPEAT PROTEIN (AFU_ORTHOLOGUE AFUA_6G03870)"/>
    <property type="match status" value="1"/>
</dbReference>
<evidence type="ECO:0000313" key="4">
    <source>
        <dbReference type="EMBL" id="KIM32192.1"/>
    </source>
</evidence>
<reference evidence="5" key="2">
    <citation type="submission" date="2015-01" db="EMBL/GenBank/DDBJ databases">
        <title>Evolutionary Origins and Diversification of the Mycorrhizal Mutualists.</title>
        <authorList>
            <consortium name="DOE Joint Genome Institute"/>
            <consortium name="Mycorrhizal Genomics Consortium"/>
            <person name="Kohler A."/>
            <person name="Kuo A."/>
            <person name="Nagy L.G."/>
            <person name="Floudas D."/>
            <person name="Copeland A."/>
            <person name="Barry K.W."/>
            <person name="Cichocki N."/>
            <person name="Veneault-Fourrey C."/>
            <person name="LaButti K."/>
            <person name="Lindquist E.A."/>
            <person name="Lipzen A."/>
            <person name="Lundell T."/>
            <person name="Morin E."/>
            <person name="Murat C."/>
            <person name="Riley R."/>
            <person name="Ohm R."/>
            <person name="Sun H."/>
            <person name="Tunlid A."/>
            <person name="Henrissat B."/>
            <person name="Grigoriev I.V."/>
            <person name="Hibbett D.S."/>
            <person name="Martin F."/>
        </authorList>
    </citation>
    <scope>NUCLEOTIDE SEQUENCE [LARGE SCALE GENOMIC DNA]</scope>
    <source>
        <strain evidence="5">MAFF 305830</strain>
    </source>
</reference>
<proteinExistence type="predicted"/>
<feature type="compositionally biased region" description="Acidic residues" evidence="3">
    <location>
        <begin position="938"/>
        <end position="947"/>
    </location>
</feature>
<dbReference type="Gene3D" id="1.25.40.10">
    <property type="entry name" value="Tetratricopeptide repeat domain"/>
    <property type="match status" value="3"/>
</dbReference>
<organism evidence="4 5">
    <name type="scientific">Serendipita vermifera MAFF 305830</name>
    <dbReference type="NCBI Taxonomy" id="933852"/>
    <lineage>
        <taxon>Eukaryota</taxon>
        <taxon>Fungi</taxon>
        <taxon>Dikarya</taxon>
        <taxon>Basidiomycota</taxon>
        <taxon>Agaricomycotina</taxon>
        <taxon>Agaricomycetes</taxon>
        <taxon>Sebacinales</taxon>
        <taxon>Serendipitaceae</taxon>
        <taxon>Serendipita</taxon>
    </lineage>
</organism>
<evidence type="ECO:0000256" key="3">
    <source>
        <dbReference type="SAM" id="MobiDB-lite"/>
    </source>
</evidence>
<feature type="region of interest" description="Disordered" evidence="3">
    <location>
        <begin position="1"/>
        <end position="21"/>
    </location>
</feature>
<name>A0A0C2XTH5_SERVB</name>
<dbReference type="SUPFAM" id="SSF48452">
    <property type="entry name" value="TPR-like"/>
    <property type="match status" value="2"/>
</dbReference>
<feature type="region of interest" description="Disordered" evidence="3">
    <location>
        <begin position="909"/>
        <end position="947"/>
    </location>
</feature>
<dbReference type="PANTHER" id="PTHR45641:SF19">
    <property type="entry name" value="NEPHROCYSTIN-3"/>
    <property type="match status" value="1"/>
</dbReference>
<sequence>MDELPRSKPGRSESSMGLPPLSAFFTTRTGPMNEIIRALQNTNPDSPALAIVTGLSGTGKTQMSLKYAYDHDEQYDHILFIDASSAESLEKTLMSRIRSIDQQLHPESVEEAIDLLANPMGNLTRNWFIIMDNADNTEMDIRDYIPRCDHGKILVTSRNIAFGNLFPKGHIILDVMSNDEAVEALLSAALGPRESADADQPIMITEKSIPRTNEDYSCATRIVEELGYLPLAVIQAACYIKKQKCLHQYLNLLTNSRSQVLRWPASLQHDELKYAHSAYAAFDTTLGALSPRALQLLGIISFFHFSNFPKPLVGVAASYKFGYQPFELLDRPPEYQFCVNLLQQVFCPSGNWEPMDLDDLLEELQNYSLVSLVPVNNIVTLRFHPLLHGWANDRLSESDRELFRSAAVRLLACGTNRDDDYLREYLCAHMDQFSLPSEEFHVNDEAVLAVLLSANGNPEAALSAWKGIHAKVEAVYGRKHVRTTRAALQLADSFADNDDWETMERMEEEVVAIRKEILGEDHLETIEAMANLARTFKWRSNRYNEAATLEMEVLSARRKLVGPKNRQIVDALGDLAATRLLEEKYIEAESLLMEAMEMISGLVDKSHPATINVMSQLAKCYKRKGENEKMIHMMQEVARLQRAILGEKHSRTIEAMVKLAKSYIRQHQYSEAEKIWREITDVRRVVLGNNHQMTLISLYMQAFSVTRQDRHADSEALWRELLVGEQETYGERHRYTTETVYWLAKSIMAQKRYIEAEELLKRVIEARRELYEDKDEETLKALHQLALSIHLQGRCSDSEPIWRELLVYNNEQFGDNHKETLETMGYLHQALYLSGRHEESDALMGEMMVAARAITDPKDLIFGLHCVASALHVQSRQEDAATLWDEIVTMSRSIFGKEDPMTILAIEQRERVRKEPQREECSPKNLSATPGKISNAEDAGEDDDSSQ</sequence>
<dbReference type="Gene3D" id="3.40.50.300">
    <property type="entry name" value="P-loop containing nucleotide triphosphate hydrolases"/>
    <property type="match status" value="1"/>
</dbReference>
<dbReference type="AlphaFoldDB" id="A0A0C2XTH5"/>
<dbReference type="InterPro" id="IPR011990">
    <property type="entry name" value="TPR-like_helical_dom_sf"/>
</dbReference>
<evidence type="ECO:0000313" key="5">
    <source>
        <dbReference type="Proteomes" id="UP000054097"/>
    </source>
</evidence>
<keyword evidence="1" id="KW-0677">Repeat</keyword>
<gene>
    <name evidence="4" type="ORF">M408DRAFT_215228</name>
</gene>
<dbReference type="InterPro" id="IPR027417">
    <property type="entry name" value="P-loop_NTPase"/>
</dbReference>
<dbReference type="OrthoDB" id="3259098at2759"/>
<dbReference type="EMBL" id="KN824280">
    <property type="protein sequence ID" value="KIM32192.1"/>
    <property type="molecule type" value="Genomic_DNA"/>
</dbReference>
<dbReference type="HOGENOM" id="CLU_000288_125_8_1"/>
<protein>
    <submittedName>
        <fullName evidence="4">Uncharacterized protein</fullName>
    </submittedName>
</protein>
<keyword evidence="5" id="KW-1185">Reference proteome</keyword>
<feature type="compositionally biased region" description="Basic and acidic residues" evidence="3">
    <location>
        <begin position="909"/>
        <end position="922"/>
    </location>
</feature>
<dbReference type="Pfam" id="PF13424">
    <property type="entry name" value="TPR_12"/>
    <property type="match status" value="3"/>
</dbReference>
<dbReference type="Proteomes" id="UP000054097">
    <property type="component" value="Unassembled WGS sequence"/>
</dbReference>
<reference evidence="4 5" key="1">
    <citation type="submission" date="2014-04" db="EMBL/GenBank/DDBJ databases">
        <authorList>
            <consortium name="DOE Joint Genome Institute"/>
            <person name="Kuo A."/>
            <person name="Zuccaro A."/>
            <person name="Kohler A."/>
            <person name="Nagy L.G."/>
            <person name="Floudas D."/>
            <person name="Copeland A."/>
            <person name="Barry K.W."/>
            <person name="Cichocki N."/>
            <person name="Veneault-Fourrey C."/>
            <person name="LaButti K."/>
            <person name="Lindquist E.A."/>
            <person name="Lipzen A."/>
            <person name="Lundell T."/>
            <person name="Morin E."/>
            <person name="Murat C."/>
            <person name="Sun H."/>
            <person name="Tunlid A."/>
            <person name="Henrissat B."/>
            <person name="Grigoriev I.V."/>
            <person name="Hibbett D.S."/>
            <person name="Martin F."/>
            <person name="Nordberg H.P."/>
            <person name="Cantor M.N."/>
            <person name="Hua S.X."/>
        </authorList>
    </citation>
    <scope>NUCLEOTIDE SEQUENCE [LARGE SCALE GENOMIC DNA]</scope>
    <source>
        <strain evidence="4 5">MAFF 305830</strain>
    </source>
</reference>
<dbReference type="Pfam" id="PF13374">
    <property type="entry name" value="TPR_10"/>
    <property type="match status" value="1"/>
</dbReference>
<evidence type="ECO:0000256" key="1">
    <source>
        <dbReference type="ARBA" id="ARBA00022737"/>
    </source>
</evidence>
<dbReference type="SUPFAM" id="SSF52540">
    <property type="entry name" value="P-loop containing nucleoside triphosphate hydrolases"/>
    <property type="match status" value="1"/>
</dbReference>